<dbReference type="PROSITE" id="PS50949">
    <property type="entry name" value="HTH_GNTR"/>
    <property type="match status" value="1"/>
</dbReference>
<dbReference type="InterPro" id="IPR036390">
    <property type="entry name" value="WH_DNA-bd_sf"/>
</dbReference>
<reference evidence="5 6" key="1">
    <citation type="submission" date="2016-11" db="EMBL/GenBank/DDBJ databases">
        <authorList>
            <person name="Jaros S."/>
            <person name="Januszkiewicz K."/>
            <person name="Wedrychowicz H."/>
        </authorList>
    </citation>
    <scope>NUCLEOTIDE SEQUENCE [LARGE SCALE GENOMIC DNA]</scope>
    <source>
        <strain evidence="5 6">DSM 17459</strain>
    </source>
</reference>
<organism evidence="5 6">
    <name type="scientific">Lactonifactor longoviformis DSM 17459</name>
    <dbReference type="NCBI Taxonomy" id="1122155"/>
    <lineage>
        <taxon>Bacteria</taxon>
        <taxon>Bacillati</taxon>
        <taxon>Bacillota</taxon>
        <taxon>Clostridia</taxon>
        <taxon>Eubacteriales</taxon>
        <taxon>Clostridiaceae</taxon>
        <taxon>Lactonifactor</taxon>
    </lineage>
</organism>
<proteinExistence type="predicted"/>
<dbReference type="CDD" id="cd07377">
    <property type="entry name" value="WHTH_GntR"/>
    <property type="match status" value="1"/>
</dbReference>
<sequence length="236" mass="27371">MKQQQTAVKPVHKELLHAKIADAIMEYIKGNQLSEGDKLPSERILAEQFVTSRNSVREALRVLERDNIIEVRAGSGAFVRAHEESDSFYLKLWKVNYIEILEILEILEGNMVKKICGKLSPEELRPLEEYLQEMEQNAEKTGTFLHETDIAFHQTMRSYSKNQTLIQLIDELIQSLHSYWKNLKGEDAQWISTLPYHRKLVEAIREGELRDAQSALKKICEIDKDITEYLQESNGK</sequence>
<dbReference type="SMART" id="SM00345">
    <property type="entry name" value="HTH_GNTR"/>
    <property type="match status" value="1"/>
</dbReference>
<dbReference type="SUPFAM" id="SSF46785">
    <property type="entry name" value="Winged helix' DNA-binding domain"/>
    <property type="match status" value="1"/>
</dbReference>
<dbReference type="PANTHER" id="PTHR43537:SF5">
    <property type="entry name" value="UXU OPERON TRANSCRIPTIONAL REGULATOR"/>
    <property type="match status" value="1"/>
</dbReference>
<dbReference type="Proteomes" id="UP000184245">
    <property type="component" value="Unassembled WGS sequence"/>
</dbReference>
<dbReference type="EMBL" id="FQVI01000012">
    <property type="protein sequence ID" value="SHF09052.1"/>
    <property type="molecule type" value="Genomic_DNA"/>
</dbReference>
<dbReference type="OrthoDB" id="9799482at2"/>
<keyword evidence="6" id="KW-1185">Reference proteome</keyword>
<dbReference type="AlphaFoldDB" id="A0A1M4YUA0"/>
<evidence type="ECO:0000256" key="3">
    <source>
        <dbReference type="ARBA" id="ARBA00023163"/>
    </source>
</evidence>
<dbReference type="SUPFAM" id="SSF48008">
    <property type="entry name" value="GntR ligand-binding domain-like"/>
    <property type="match status" value="1"/>
</dbReference>
<evidence type="ECO:0000256" key="2">
    <source>
        <dbReference type="ARBA" id="ARBA00023125"/>
    </source>
</evidence>
<dbReference type="GO" id="GO:0003677">
    <property type="term" value="F:DNA binding"/>
    <property type="evidence" value="ECO:0007669"/>
    <property type="project" value="UniProtKB-KW"/>
</dbReference>
<dbReference type="InterPro" id="IPR000524">
    <property type="entry name" value="Tscrpt_reg_HTH_GntR"/>
</dbReference>
<feature type="domain" description="HTH gntR-type" evidence="4">
    <location>
        <begin position="14"/>
        <end position="82"/>
    </location>
</feature>
<dbReference type="InterPro" id="IPR008920">
    <property type="entry name" value="TF_FadR/GntR_C"/>
</dbReference>
<dbReference type="SMART" id="SM00895">
    <property type="entry name" value="FCD"/>
    <property type="match status" value="1"/>
</dbReference>
<dbReference type="Gene3D" id="1.20.120.530">
    <property type="entry name" value="GntR ligand-binding domain-like"/>
    <property type="match status" value="1"/>
</dbReference>
<evidence type="ECO:0000313" key="6">
    <source>
        <dbReference type="Proteomes" id="UP000184245"/>
    </source>
</evidence>
<accession>A0A1M4YUA0</accession>
<evidence type="ECO:0000256" key="1">
    <source>
        <dbReference type="ARBA" id="ARBA00023015"/>
    </source>
</evidence>
<dbReference type="Pfam" id="PF00392">
    <property type="entry name" value="GntR"/>
    <property type="match status" value="1"/>
</dbReference>
<gene>
    <name evidence="5" type="ORF">SAMN02745158_02504</name>
</gene>
<dbReference type="PRINTS" id="PR00035">
    <property type="entry name" value="HTHGNTR"/>
</dbReference>
<evidence type="ECO:0000259" key="4">
    <source>
        <dbReference type="PROSITE" id="PS50949"/>
    </source>
</evidence>
<dbReference type="RefSeq" id="WP_072852229.1">
    <property type="nucleotide sequence ID" value="NZ_FQVI01000012.1"/>
</dbReference>
<keyword evidence="3" id="KW-0804">Transcription</keyword>
<keyword evidence="2 5" id="KW-0238">DNA-binding</keyword>
<dbReference type="InterPro" id="IPR011711">
    <property type="entry name" value="GntR_C"/>
</dbReference>
<dbReference type="STRING" id="1122155.SAMN02745158_02504"/>
<dbReference type="PANTHER" id="PTHR43537">
    <property type="entry name" value="TRANSCRIPTIONAL REGULATOR, GNTR FAMILY"/>
    <property type="match status" value="1"/>
</dbReference>
<keyword evidence="1" id="KW-0805">Transcription regulation</keyword>
<name>A0A1M4YUA0_9CLOT</name>
<dbReference type="Pfam" id="PF07729">
    <property type="entry name" value="FCD"/>
    <property type="match status" value="1"/>
</dbReference>
<dbReference type="Gene3D" id="1.10.10.10">
    <property type="entry name" value="Winged helix-like DNA-binding domain superfamily/Winged helix DNA-binding domain"/>
    <property type="match status" value="1"/>
</dbReference>
<protein>
    <submittedName>
        <fullName evidence="5">DNA-binding transcriptional regulator, FadR family</fullName>
    </submittedName>
</protein>
<dbReference type="InterPro" id="IPR036388">
    <property type="entry name" value="WH-like_DNA-bd_sf"/>
</dbReference>
<evidence type="ECO:0000313" key="5">
    <source>
        <dbReference type="EMBL" id="SHF09052.1"/>
    </source>
</evidence>
<dbReference type="GO" id="GO:0003700">
    <property type="term" value="F:DNA-binding transcription factor activity"/>
    <property type="evidence" value="ECO:0007669"/>
    <property type="project" value="InterPro"/>
</dbReference>